<dbReference type="HOGENOM" id="CLU_042798_0_0_4"/>
<gene>
    <name evidence="3" type="ORF">NEIELOOT_02035</name>
    <name evidence="2" type="ORF">NELON_10240</name>
</gene>
<dbReference type="Pfam" id="PF04326">
    <property type="entry name" value="SLFN_AlbA_2"/>
    <property type="match status" value="1"/>
</dbReference>
<dbReference type="InterPro" id="IPR038475">
    <property type="entry name" value="RecG_C_sf"/>
</dbReference>
<dbReference type="InterPro" id="IPR007421">
    <property type="entry name" value="Schlafen_AlbA_2_dom"/>
</dbReference>
<name>D4DSJ0_NEIEG</name>
<dbReference type="Proteomes" id="UP000031392">
    <property type="component" value="Chromosome"/>
</dbReference>
<reference evidence="2 5" key="3">
    <citation type="journal article" date="2015" name="PLoS Genet.">
        <title>Common Cell Shape Evolution of Two Nasopharyngeal Pathogens.</title>
        <authorList>
            <person name="Veyrier F.J."/>
            <person name="Biais N."/>
            <person name="Morales P."/>
            <person name="Belkacem N."/>
            <person name="Guilhen C."/>
            <person name="Ranjeva S."/>
            <person name="Sismeiro O."/>
            <person name="Pehau-Arnaudet G."/>
            <person name="Rocha E.P."/>
            <person name="Werts C."/>
            <person name="Taha M.K."/>
            <person name="Boneca I.G."/>
        </authorList>
    </citation>
    <scope>NUCLEOTIDE SEQUENCE [LARGE SCALE GENOMIC DNA]</scope>
    <source>
        <strain evidence="2 5">ATCC 29315</strain>
    </source>
</reference>
<dbReference type="EMBL" id="CP007726">
    <property type="protein sequence ID" value="AJE19244.1"/>
    <property type="molecule type" value="Genomic_DNA"/>
</dbReference>
<dbReference type="AlphaFoldDB" id="D4DSJ0"/>
<dbReference type="EMBL" id="ADBF01000226">
    <property type="protein sequence ID" value="EFE49163.1"/>
    <property type="molecule type" value="Genomic_DNA"/>
</dbReference>
<dbReference type="Proteomes" id="UP000005536">
    <property type="component" value="Unassembled WGS sequence"/>
</dbReference>
<reference evidence="5" key="2">
    <citation type="submission" date="2014-05" db="EMBL/GenBank/DDBJ databases">
        <title>Complete Genome sequence of Neisseria elongata subsp. glycolytica.</title>
        <authorList>
            <person name="Veyrier F.J."/>
            <person name="Taha M.-K."/>
        </authorList>
    </citation>
    <scope>NUCLEOTIDE SEQUENCE [LARGE SCALE GENOMIC DNA]</scope>
    <source>
        <strain evidence="5">ATCC 29315</strain>
    </source>
</reference>
<dbReference type="RefSeq" id="WP_003773460.1">
    <property type="nucleotide sequence ID" value="NZ_CP007726.1"/>
</dbReference>
<evidence type="ECO:0000313" key="4">
    <source>
        <dbReference type="Proteomes" id="UP000005536"/>
    </source>
</evidence>
<dbReference type="InterPro" id="IPR038461">
    <property type="entry name" value="Schlafen_AlbA_2_dom_sf"/>
</dbReference>
<evidence type="ECO:0000313" key="5">
    <source>
        <dbReference type="Proteomes" id="UP000031392"/>
    </source>
</evidence>
<dbReference type="PANTHER" id="PTHR30595">
    <property type="entry name" value="GLPR-RELATED TRANSCRIPTIONAL REPRESSOR"/>
    <property type="match status" value="1"/>
</dbReference>
<dbReference type="KEGG" id="nel:NELON_10240"/>
<reference evidence="3 4" key="1">
    <citation type="submission" date="2010-02" db="EMBL/GenBank/DDBJ databases">
        <authorList>
            <person name="Weinstock G."/>
            <person name="Sodergren E."/>
            <person name="Clifton S."/>
            <person name="Fulton L."/>
            <person name="Fulton B."/>
            <person name="Courtney L."/>
            <person name="Fronick C."/>
            <person name="Harrison M."/>
            <person name="Strong C."/>
            <person name="Farmer C."/>
            <person name="Delahaunty K."/>
            <person name="Markovic C."/>
            <person name="Hall O."/>
            <person name="Minx P."/>
            <person name="Tomlinson C."/>
            <person name="Mitreva M."/>
            <person name="Nelson J."/>
            <person name="Hou S."/>
            <person name="Wollam A."/>
            <person name="Pepin K.H."/>
            <person name="Johnson M."/>
            <person name="Bhonagiri V."/>
            <person name="Zhang X."/>
            <person name="Suruliraj S."/>
            <person name="Warren W."/>
            <person name="Chinwalla A."/>
            <person name="Mardis E.R."/>
            <person name="Wilson R.K."/>
        </authorList>
    </citation>
    <scope>NUCLEOTIDE SEQUENCE [LARGE SCALE GENOMIC DNA]</scope>
    <source>
        <strain evidence="3 4">ATCC 29315</strain>
    </source>
</reference>
<accession>D4DSJ0</accession>
<sequence length="482" mass="55540">MNNDVLNSLLLELTKLPKETEWVEFKENNTDPQMIGENISALSNTAALLGKKHAYLVWGVQNDTHEIVGTTFNPQSTRHKQQELESWLLQKLSPKINFRFHVFQNMQQRGVVILEIQPATHKPVRFDGTDQSNTKKLREFSEKERELWRIFDQKPFEQQYAQTDVKPDDVLSALDYVRYFQLLNQPLPESHSAVLEALYADHLIECADSGLWHITNLGAVLFARNLSLFRYLARKAVRIIQYEGDNKLKTKREIELDKGYALAYEEIISTLNLLLPSNEEIGQAFRQTVSMYPELALRELVANALIHQDFTLTGTSPMIEIFDHRIEITNPGLPLVAPERFMDNPPRSRNESIASLLRRMNICEERGSGVDKVVAMTEIYQLPAPLFEVFQEHTSSILFAYRDFKNTDKEERIRACYLHSVLKYLNREPMTNNSLRERFGIAPENKAMISRVIKLAVEAGVIKPYDENAGTKAMRYVPAWSV</sequence>
<protein>
    <submittedName>
        <fullName evidence="2">Transcriptional regulator</fullName>
    </submittedName>
</protein>
<dbReference type="Gene3D" id="3.30.565.60">
    <property type="match status" value="1"/>
</dbReference>
<organism evidence="3 4">
    <name type="scientific">Neisseria elongata subsp. glycolytica ATCC 29315</name>
    <dbReference type="NCBI Taxonomy" id="546263"/>
    <lineage>
        <taxon>Bacteria</taxon>
        <taxon>Pseudomonadati</taxon>
        <taxon>Pseudomonadota</taxon>
        <taxon>Betaproteobacteria</taxon>
        <taxon>Neisseriales</taxon>
        <taxon>Neisseriaceae</taxon>
        <taxon>Neisseria</taxon>
    </lineage>
</organism>
<dbReference type="Gene3D" id="3.30.950.30">
    <property type="entry name" value="Schlafen, AAA domain"/>
    <property type="match status" value="1"/>
</dbReference>
<proteinExistence type="predicted"/>
<dbReference type="Pfam" id="PF13749">
    <property type="entry name" value="HATPase_c_4"/>
    <property type="match status" value="1"/>
</dbReference>
<keyword evidence="5" id="KW-1185">Reference proteome</keyword>
<evidence type="ECO:0000313" key="2">
    <source>
        <dbReference type="EMBL" id="AJE19244.1"/>
    </source>
</evidence>
<dbReference type="PATRIC" id="fig|546263.7.peg.2198"/>
<evidence type="ECO:0000313" key="3">
    <source>
        <dbReference type="EMBL" id="EFE49163.1"/>
    </source>
</evidence>
<feature type="domain" description="Schlafen AlbA-2" evidence="1">
    <location>
        <begin position="19"/>
        <end position="126"/>
    </location>
</feature>
<dbReference type="PANTHER" id="PTHR30595:SF6">
    <property type="entry name" value="SCHLAFEN ALBA-2 DOMAIN-CONTAINING PROTEIN"/>
    <property type="match status" value="1"/>
</dbReference>
<evidence type="ECO:0000259" key="1">
    <source>
        <dbReference type="Pfam" id="PF04326"/>
    </source>
</evidence>
<dbReference type="STRING" id="546263.NELON_10240"/>